<organism evidence="4 5">
    <name type="scientific">Patulibacter brassicae</name>
    <dbReference type="NCBI Taxonomy" id="1705717"/>
    <lineage>
        <taxon>Bacteria</taxon>
        <taxon>Bacillati</taxon>
        <taxon>Actinomycetota</taxon>
        <taxon>Thermoleophilia</taxon>
        <taxon>Solirubrobacterales</taxon>
        <taxon>Patulibacteraceae</taxon>
        <taxon>Patulibacter</taxon>
    </lineage>
</organism>
<name>A0ABU4VGU9_9ACTN</name>
<dbReference type="InterPro" id="IPR019283">
    <property type="entry name" value="DUF2330"/>
</dbReference>
<evidence type="ECO:0000256" key="2">
    <source>
        <dbReference type="SAM" id="Phobius"/>
    </source>
</evidence>
<evidence type="ECO:0000256" key="3">
    <source>
        <dbReference type="SAM" id="SignalP"/>
    </source>
</evidence>
<feature type="signal peptide" evidence="3">
    <location>
        <begin position="1"/>
        <end position="29"/>
    </location>
</feature>
<keyword evidence="2" id="KW-0472">Membrane</keyword>
<dbReference type="EMBL" id="JAXAVX010000001">
    <property type="protein sequence ID" value="MDX8150065.1"/>
    <property type="molecule type" value="Genomic_DNA"/>
</dbReference>
<feature type="region of interest" description="Disordered" evidence="1">
    <location>
        <begin position="280"/>
        <end position="316"/>
    </location>
</feature>
<sequence>MSPSRRRPLRSVAALALLGALGTATPASAATFGDGVRVDRERAIVSTADGQQRITLSLDVQAQGERARRVVLVPVPAPPTVEVVPQAQTRAFVRLATATAPVRADGSAGPPDAELRALGRPRVDGFGVAELRGRRGPAAERELARWARRHGYARPLSDTPALRDYARRGWSFVAIELARDTLGDEPRALRPLTIRYAADRTSYPLGGAAGADAATVVLYAVGAHRVLASGFDTAFAGTVAGLRPPLGDADRALLRGTYLTRLQASGRSAARNASVALRRGTSDRPFRATPDYPFESERGFATSPLPPSPDAARDDVLDDAPPGAAWLLLFPVVGLLVAVTWLVARRRGRR</sequence>
<dbReference type="RefSeq" id="WP_319952218.1">
    <property type="nucleotide sequence ID" value="NZ_JAXAVX010000001.1"/>
</dbReference>
<keyword evidence="2" id="KW-1133">Transmembrane helix</keyword>
<protein>
    <submittedName>
        <fullName evidence="4">DUF2330 domain-containing protein</fullName>
    </submittedName>
</protein>
<keyword evidence="3" id="KW-0732">Signal</keyword>
<reference evidence="4 5" key="1">
    <citation type="submission" date="2023-11" db="EMBL/GenBank/DDBJ databases">
        <authorList>
            <person name="Xu M."/>
            <person name="Jiang T."/>
        </authorList>
    </citation>
    <scope>NUCLEOTIDE SEQUENCE [LARGE SCALE GENOMIC DNA]</scope>
    <source>
        <strain evidence="4 5">SD</strain>
    </source>
</reference>
<dbReference type="Pfam" id="PF10092">
    <property type="entry name" value="DUF2330"/>
    <property type="match status" value="1"/>
</dbReference>
<keyword evidence="2" id="KW-0812">Transmembrane</keyword>
<feature type="transmembrane region" description="Helical" evidence="2">
    <location>
        <begin position="323"/>
        <end position="344"/>
    </location>
</feature>
<dbReference type="InterPro" id="IPR006311">
    <property type="entry name" value="TAT_signal"/>
</dbReference>
<evidence type="ECO:0000313" key="4">
    <source>
        <dbReference type="EMBL" id="MDX8150065.1"/>
    </source>
</evidence>
<dbReference type="PROSITE" id="PS51318">
    <property type="entry name" value="TAT"/>
    <property type="match status" value="1"/>
</dbReference>
<gene>
    <name evidence="4" type="ORF">SK069_00540</name>
</gene>
<keyword evidence="5" id="KW-1185">Reference proteome</keyword>
<evidence type="ECO:0000313" key="5">
    <source>
        <dbReference type="Proteomes" id="UP001277761"/>
    </source>
</evidence>
<evidence type="ECO:0000256" key="1">
    <source>
        <dbReference type="SAM" id="MobiDB-lite"/>
    </source>
</evidence>
<comment type="caution">
    <text evidence="4">The sequence shown here is derived from an EMBL/GenBank/DDBJ whole genome shotgun (WGS) entry which is preliminary data.</text>
</comment>
<dbReference type="Proteomes" id="UP001277761">
    <property type="component" value="Unassembled WGS sequence"/>
</dbReference>
<feature type="chain" id="PRO_5045332977" evidence="3">
    <location>
        <begin position="30"/>
        <end position="350"/>
    </location>
</feature>
<proteinExistence type="predicted"/>
<accession>A0ABU4VGU9</accession>